<dbReference type="GO" id="GO:0006353">
    <property type="term" value="P:DNA-templated transcription termination"/>
    <property type="evidence" value="ECO:0007669"/>
    <property type="project" value="UniProtKB-UniRule"/>
</dbReference>
<evidence type="ECO:0000313" key="8">
    <source>
        <dbReference type="EMBL" id="OGM79434.1"/>
    </source>
</evidence>
<feature type="domain" description="NusB/RsmB/TIM44" evidence="7">
    <location>
        <begin position="33"/>
        <end position="114"/>
    </location>
</feature>
<evidence type="ECO:0000256" key="6">
    <source>
        <dbReference type="HAMAP-Rule" id="MF_00073"/>
    </source>
</evidence>
<dbReference type="AlphaFoldDB" id="A0A1F8CSY2"/>
<dbReference type="PANTHER" id="PTHR11078">
    <property type="entry name" value="N UTILIZATION SUBSTANCE PROTEIN B-RELATED"/>
    <property type="match status" value="1"/>
</dbReference>
<dbReference type="Gene3D" id="1.10.940.10">
    <property type="entry name" value="NusB-like"/>
    <property type="match status" value="1"/>
</dbReference>
<keyword evidence="5 6" id="KW-0804">Transcription</keyword>
<proteinExistence type="inferred from homology"/>
<dbReference type="Proteomes" id="UP000178999">
    <property type="component" value="Unassembled WGS sequence"/>
</dbReference>
<dbReference type="InterPro" id="IPR035926">
    <property type="entry name" value="NusB-like_sf"/>
</dbReference>
<comment type="similarity">
    <text evidence="1 6">Belongs to the NusB family.</text>
</comment>
<dbReference type="GO" id="GO:0003723">
    <property type="term" value="F:RNA binding"/>
    <property type="evidence" value="ECO:0007669"/>
    <property type="project" value="UniProtKB-UniRule"/>
</dbReference>
<comment type="caution">
    <text evidence="8">The sequence shown here is derived from an EMBL/GenBank/DDBJ whole genome shotgun (WGS) entry which is preliminary data.</text>
</comment>
<evidence type="ECO:0000259" key="7">
    <source>
        <dbReference type="Pfam" id="PF01029"/>
    </source>
</evidence>
<keyword evidence="4 6" id="KW-0805">Transcription regulation</keyword>
<dbReference type="InterPro" id="IPR006027">
    <property type="entry name" value="NusB_RsmB_TIM44"/>
</dbReference>
<comment type="function">
    <text evidence="6">Involved in transcription antitermination. Required for transcription of ribosomal RNA (rRNA) genes. Binds specifically to the boxA antiterminator sequence of the ribosomal RNA (rrn) operons.</text>
</comment>
<dbReference type="Pfam" id="PF01029">
    <property type="entry name" value="NusB"/>
    <property type="match status" value="1"/>
</dbReference>
<organism evidence="8 9">
    <name type="scientific">Candidatus Woesebacteria bacterium RIFOXYB1_FULL_38_16</name>
    <dbReference type="NCBI Taxonomy" id="1802538"/>
    <lineage>
        <taxon>Bacteria</taxon>
        <taxon>Candidatus Woeseibacteriota</taxon>
    </lineage>
</organism>
<evidence type="ECO:0000256" key="1">
    <source>
        <dbReference type="ARBA" id="ARBA00005952"/>
    </source>
</evidence>
<sequence>MKSAHDPRHKKRRKVVRQLFATSFAKQDEERVDTTETVLSQLSVLDEYIAKAAPAWPIDKLNKIDLAILRLATYELKDTDTPPKVVIDEAVELAKEFGGDNSFSFVNGVLGNIVSTLGKITETEEVQDNKVQDTIKNDNKETPRTN</sequence>
<dbReference type="GO" id="GO:0031564">
    <property type="term" value="P:transcription antitermination"/>
    <property type="evidence" value="ECO:0007669"/>
    <property type="project" value="UniProtKB-KW"/>
</dbReference>
<gene>
    <name evidence="6" type="primary">nusB</name>
    <name evidence="8" type="ORF">A2382_03085</name>
</gene>
<evidence type="ECO:0000256" key="3">
    <source>
        <dbReference type="ARBA" id="ARBA00022884"/>
    </source>
</evidence>
<evidence type="ECO:0000256" key="4">
    <source>
        <dbReference type="ARBA" id="ARBA00023015"/>
    </source>
</evidence>
<keyword evidence="3 6" id="KW-0694">RNA-binding</keyword>
<dbReference type="EMBL" id="MGHY01000016">
    <property type="protein sequence ID" value="OGM79434.1"/>
    <property type="molecule type" value="Genomic_DNA"/>
</dbReference>
<reference evidence="8 9" key="1">
    <citation type="journal article" date="2016" name="Nat. Commun.">
        <title>Thousands of microbial genomes shed light on interconnected biogeochemical processes in an aquifer system.</title>
        <authorList>
            <person name="Anantharaman K."/>
            <person name="Brown C.T."/>
            <person name="Hug L.A."/>
            <person name="Sharon I."/>
            <person name="Castelle C.J."/>
            <person name="Probst A.J."/>
            <person name="Thomas B.C."/>
            <person name="Singh A."/>
            <person name="Wilkins M.J."/>
            <person name="Karaoz U."/>
            <person name="Brodie E.L."/>
            <person name="Williams K.H."/>
            <person name="Hubbard S.S."/>
            <person name="Banfield J.F."/>
        </authorList>
    </citation>
    <scope>NUCLEOTIDE SEQUENCE [LARGE SCALE GENOMIC DNA]</scope>
</reference>
<accession>A0A1F8CSY2</accession>
<evidence type="ECO:0000256" key="2">
    <source>
        <dbReference type="ARBA" id="ARBA00022814"/>
    </source>
</evidence>
<dbReference type="HAMAP" id="MF_00073">
    <property type="entry name" value="NusB"/>
    <property type="match status" value="1"/>
</dbReference>
<evidence type="ECO:0000313" key="9">
    <source>
        <dbReference type="Proteomes" id="UP000178999"/>
    </source>
</evidence>
<dbReference type="InterPro" id="IPR011605">
    <property type="entry name" value="NusB_fam"/>
</dbReference>
<dbReference type="NCBIfam" id="TIGR01951">
    <property type="entry name" value="nusB"/>
    <property type="match status" value="1"/>
</dbReference>
<dbReference type="PANTHER" id="PTHR11078:SF3">
    <property type="entry name" value="ANTITERMINATION NUSB DOMAIN-CONTAINING PROTEIN"/>
    <property type="match status" value="1"/>
</dbReference>
<protein>
    <recommendedName>
        <fullName evidence="6">Transcription antitermination protein NusB</fullName>
    </recommendedName>
    <alternativeName>
        <fullName evidence="6">Antitermination factor NusB</fullName>
    </alternativeName>
</protein>
<keyword evidence="2 6" id="KW-0889">Transcription antitermination</keyword>
<dbReference type="GO" id="GO:0005829">
    <property type="term" value="C:cytosol"/>
    <property type="evidence" value="ECO:0007669"/>
    <property type="project" value="TreeGrafter"/>
</dbReference>
<dbReference type="STRING" id="1802538.A2382_03085"/>
<dbReference type="SUPFAM" id="SSF48013">
    <property type="entry name" value="NusB-like"/>
    <property type="match status" value="1"/>
</dbReference>
<evidence type="ECO:0000256" key="5">
    <source>
        <dbReference type="ARBA" id="ARBA00023163"/>
    </source>
</evidence>
<name>A0A1F8CSY2_9BACT</name>